<keyword evidence="6" id="KW-1185">Reference proteome</keyword>
<comment type="pathway">
    <text evidence="1">Glycolipid biosynthesis; glycosylphosphatidylinositol-anchor biosynthesis.</text>
</comment>
<dbReference type="EMBL" id="JAGMVJ010000002">
    <property type="protein sequence ID" value="KAH7093571.1"/>
    <property type="molecule type" value="Genomic_DNA"/>
</dbReference>
<evidence type="ECO:0000313" key="5">
    <source>
        <dbReference type="EMBL" id="KAH7093571.1"/>
    </source>
</evidence>
<dbReference type="PANTHER" id="PTHR15231:SF1">
    <property type="entry name" value="PHOSPHATIDYLINOSITOL N-ACETYLGLUCOSAMINYLTRANSFERASE SUBUNIT H"/>
    <property type="match status" value="1"/>
</dbReference>
<dbReference type="InterPro" id="IPR044215">
    <property type="entry name" value="PIG-H"/>
</dbReference>
<gene>
    <name evidence="5" type="ORF">FB567DRAFT_176506</name>
</gene>
<proteinExistence type="inferred from homology"/>
<evidence type="ECO:0000256" key="2">
    <source>
        <dbReference type="ARBA" id="ARBA00009610"/>
    </source>
</evidence>
<comment type="caution">
    <text evidence="5">The sequence shown here is derived from an EMBL/GenBank/DDBJ whole genome shotgun (WGS) entry which is preliminary data.</text>
</comment>
<dbReference type="Pfam" id="PF10181">
    <property type="entry name" value="PIG-H"/>
    <property type="match status" value="1"/>
</dbReference>
<comment type="similarity">
    <text evidence="2">Belongs to the PIGH family.</text>
</comment>
<feature type="region of interest" description="Disordered" evidence="3">
    <location>
        <begin position="213"/>
        <end position="232"/>
    </location>
</feature>
<evidence type="ECO:0000313" key="6">
    <source>
        <dbReference type="Proteomes" id="UP000813461"/>
    </source>
</evidence>
<keyword evidence="5" id="KW-0808">Transferase</keyword>
<dbReference type="AlphaFoldDB" id="A0A8K0W2X3"/>
<dbReference type="Proteomes" id="UP000813461">
    <property type="component" value="Unassembled WGS sequence"/>
</dbReference>
<name>A0A8K0W2X3_9PLEO</name>
<evidence type="ECO:0000256" key="1">
    <source>
        <dbReference type="ARBA" id="ARBA00004687"/>
    </source>
</evidence>
<feature type="compositionally biased region" description="Basic and acidic residues" evidence="3">
    <location>
        <begin position="214"/>
        <end position="232"/>
    </location>
</feature>
<evidence type="ECO:0000256" key="3">
    <source>
        <dbReference type="SAM" id="MobiDB-lite"/>
    </source>
</evidence>
<evidence type="ECO:0000259" key="4">
    <source>
        <dbReference type="Pfam" id="PF10181"/>
    </source>
</evidence>
<organism evidence="5 6">
    <name type="scientific">Paraphoma chrysanthemicola</name>
    <dbReference type="NCBI Taxonomy" id="798071"/>
    <lineage>
        <taxon>Eukaryota</taxon>
        <taxon>Fungi</taxon>
        <taxon>Dikarya</taxon>
        <taxon>Ascomycota</taxon>
        <taxon>Pezizomycotina</taxon>
        <taxon>Dothideomycetes</taxon>
        <taxon>Pleosporomycetidae</taxon>
        <taxon>Pleosporales</taxon>
        <taxon>Pleosporineae</taxon>
        <taxon>Phaeosphaeriaceae</taxon>
        <taxon>Paraphoma</taxon>
    </lineage>
</organism>
<dbReference type="GO" id="GO:0000506">
    <property type="term" value="C:glycosylphosphatidylinositol-N-acetylglucosaminyltransferase (GPI-GnT) complex"/>
    <property type="evidence" value="ECO:0007669"/>
    <property type="project" value="InterPro"/>
</dbReference>
<dbReference type="GO" id="GO:0006506">
    <property type="term" value="P:GPI anchor biosynthetic process"/>
    <property type="evidence" value="ECO:0007669"/>
    <property type="project" value="UniProtKB-UniPathway"/>
</dbReference>
<dbReference type="GO" id="GO:0016740">
    <property type="term" value="F:transferase activity"/>
    <property type="evidence" value="ECO:0007669"/>
    <property type="project" value="UniProtKB-KW"/>
</dbReference>
<dbReference type="PANTHER" id="PTHR15231">
    <property type="entry name" value="PHOSPHATIDYLINOSITOL N-ACETYLGLUCOSAMINYLTRANSFERASE SUBUNIT H"/>
    <property type="match status" value="1"/>
</dbReference>
<accession>A0A8K0W2X3</accession>
<reference evidence="5" key="1">
    <citation type="journal article" date="2021" name="Nat. Commun.">
        <title>Genetic determinants of endophytism in the Arabidopsis root mycobiome.</title>
        <authorList>
            <person name="Mesny F."/>
            <person name="Miyauchi S."/>
            <person name="Thiergart T."/>
            <person name="Pickel B."/>
            <person name="Atanasova L."/>
            <person name="Karlsson M."/>
            <person name="Huettel B."/>
            <person name="Barry K.W."/>
            <person name="Haridas S."/>
            <person name="Chen C."/>
            <person name="Bauer D."/>
            <person name="Andreopoulos W."/>
            <person name="Pangilinan J."/>
            <person name="LaButti K."/>
            <person name="Riley R."/>
            <person name="Lipzen A."/>
            <person name="Clum A."/>
            <person name="Drula E."/>
            <person name="Henrissat B."/>
            <person name="Kohler A."/>
            <person name="Grigoriev I.V."/>
            <person name="Martin F.M."/>
            <person name="Hacquard S."/>
        </authorList>
    </citation>
    <scope>NUCLEOTIDE SEQUENCE</scope>
    <source>
        <strain evidence="5">MPI-SDFR-AT-0120</strain>
    </source>
</reference>
<dbReference type="InterPro" id="IPR019328">
    <property type="entry name" value="PIGH-H_dom"/>
</dbReference>
<dbReference type="OrthoDB" id="6256716at2759"/>
<sequence length="232" mass="26491">MRMRALLQRLTAPPAQHLRVLEPTPSTICFTVSTRELPATLPARLAQYIGVFLRTFAVLSATFVLLLKWRLTLPEKIPRLLARLLDPLNDWELLHAVEIWPWQYILPSACLVIYLALRRPYTEESLLILRNLGIQTSTSSPTYLQSATTRFLPSTSIQDIVIHEAFKGFEVRFYLGVVVKEEDKVVVVFPKMMPRREVLEVVWRGAKRGLWGTKEGRGNKGSKVDEKGTVKP</sequence>
<feature type="domain" description="Phosphatidylinositol N-acetylglucosaminyltransferase subunit H conserved" evidence="4">
    <location>
        <begin position="125"/>
        <end position="190"/>
    </location>
</feature>
<dbReference type="UniPathway" id="UPA00196"/>
<protein>
    <submittedName>
        <fullName evidence="5">GPI-GlcNAc transferase complex, PIG-H component-domain-containing protein</fullName>
    </submittedName>
</protein>